<dbReference type="Gene3D" id="3.20.20.70">
    <property type="entry name" value="Aldolase class I"/>
    <property type="match status" value="1"/>
</dbReference>
<dbReference type="STRING" id="1138170.GA0061105_107212"/>
<comment type="cofactor">
    <cofactor evidence="1">
        <name>Zn(2+)</name>
        <dbReference type="ChEBI" id="CHEBI:29105"/>
    </cofactor>
</comment>
<evidence type="ECO:0000313" key="6">
    <source>
        <dbReference type="Proteomes" id="UP000198723"/>
    </source>
</evidence>
<name>A0A1C3Y541_9HYPH</name>
<dbReference type="InterPro" id="IPR008567">
    <property type="entry name" value="BKACE"/>
</dbReference>
<dbReference type="AlphaFoldDB" id="A0A1C3Y541"/>
<evidence type="ECO:0000256" key="1">
    <source>
        <dbReference type="ARBA" id="ARBA00001947"/>
    </source>
</evidence>
<keyword evidence="4" id="KW-0862">Zinc</keyword>
<dbReference type="InterPro" id="IPR013785">
    <property type="entry name" value="Aldolase_TIM"/>
</dbReference>
<keyword evidence="3" id="KW-0479">Metal-binding</keyword>
<dbReference type="Proteomes" id="UP000198723">
    <property type="component" value="Unassembled WGS sequence"/>
</dbReference>
<evidence type="ECO:0000313" key="5">
    <source>
        <dbReference type="EMBL" id="SCB59523.1"/>
    </source>
</evidence>
<dbReference type="RefSeq" id="WP_092751703.1">
    <property type="nucleotide sequence ID" value="NZ_FMAJ01000007.1"/>
</dbReference>
<gene>
    <name evidence="5" type="ORF">GA0061105_107212</name>
</gene>
<dbReference type="Pfam" id="PF05853">
    <property type="entry name" value="BKACE"/>
    <property type="match status" value="1"/>
</dbReference>
<protein>
    <submittedName>
        <fullName evidence="5">Uncharacterized conserved protein, DUF849 family</fullName>
    </submittedName>
</protein>
<evidence type="ECO:0000256" key="2">
    <source>
        <dbReference type="ARBA" id="ARBA00022679"/>
    </source>
</evidence>
<sequence>MQDLSAPADCRRGIALAVAPNGGRRTKADHPALPIAPQELAECAEACLTAGASMIHVHVRDAAGQHCLDVDCYRATEEAIRARVGERLIVQVTTEALGRYTPKEQNDLVRRLRPQACSMALREVAPDALHEIAFSDLLEWMRRERIFPQIILYDAADVARLQDMRLRGVIPADDIPVLFVLGRYTASQQSSPADLGEFLGVARQASFSHWTVCAFGKDEAACAVTAALLGGHARLGFENNLFLPDCTVAADNSALIAPVANALRHLGRSLETAETQRAALEAIW</sequence>
<evidence type="ECO:0000256" key="4">
    <source>
        <dbReference type="ARBA" id="ARBA00022833"/>
    </source>
</evidence>
<reference evidence="5 6" key="1">
    <citation type="submission" date="2016-08" db="EMBL/GenBank/DDBJ databases">
        <authorList>
            <person name="Seilhamer J.J."/>
        </authorList>
    </citation>
    <scope>NUCLEOTIDE SEQUENCE [LARGE SCALE GENOMIC DNA]</scope>
    <source>
        <strain evidence="5 6">HBR26</strain>
    </source>
</reference>
<dbReference type="PANTHER" id="PTHR37418">
    <property type="entry name" value="3-KETO-5-AMINOHEXANOATE CLEAVAGE ENZYME-RELATED"/>
    <property type="match status" value="1"/>
</dbReference>
<dbReference type="PANTHER" id="PTHR37418:SF2">
    <property type="entry name" value="3-KETO-5-AMINOHEXANOATE CLEAVAGE ENZYME"/>
    <property type="match status" value="1"/>
</dbReference>
<proteinExistence type="predicted"/>
<organism evidence="5 6">
    <name type="scientific">Rhizobium aethiopicum</name>
    <dbReference type="NCBI Taxonomy" id="1138170"/>
    <lineage>
        <taxon>Bacteria</taxon>
        <taxon>Pseudomonadati</taxon>
        <taxon>Pseudomonadota</taxon>
        <taxon>Alphaproteobacteria</taxon>
        <taxon>Hyphomicrobiales</taxon>
        <taxon>Rhizobiaceae</taxon>
        <taxon>Rhizobium/Agrobacterium group</taxon>
        <taxon>Rhizobium</taxon>
    </lineage>
</organism>
<keyword evidence="2" id="KW-0808">Transferase</keyword>
<dbReference type="EMBL" id="FMAJ01000007">
    <property type="protein sequence ID" value="SCB59523.1"/>
    <property type="molecule type" value="Genomic_DNA"/>
</dbReference>
<dbReference type="GO" id="GO:0046872">
    <property type="term" value="F:metal ion binding"/>
    <property type="evidence" value="ECO:0007669"/>
    <property type="project" value="UniProtKB-KW"/>
</dbReference>
<dbReference type="GO" id="GO:0043720">
    <property type="term" value="F:3-keto-5-aminohexanoate cleavage activity"/>
    <property type="evidence" value="ECO:0007669"/>
    <property type="project" value="InterPro"/>
</dbReference>
<evidence type="ECO:0000256" key="3">
    <source>
        <dbReference type="ARBA" id="ARBA00022723"/>
    </source>
</evidence>
<accession>A0A1C3Y541</accession>